<dbReference type="PROSITE" id="PS51257">
    <property type="entry name" value="PROKAR_LIPOPROTEIN"/>
    <property type="match status" value="1"/>
</dbReference>
<dbReference type="AlphaFoldDB" id="A0A4V1EGD1"/>
<protein>
    <recommendedName>
        <fullName evidence="4">Lipoprotein</fullName>
    </recommendedName>
</protein>
<dbReference type="KEGG" id="arf:AR1Y2_2206"/>
<feature type="chain" id="PRO_5038685662" description="Lipoprotein" evidence="1">
    <location>
        <begin position="25"/>
        <end position="124"/>
    </location>
</feature>
<accession>A0A4V1EGD1</accession>
<proteinExistence type="predicted"/>
<keyword evidence="1" id="KW-0732">Signal</keyword>
<evidence type="ECO:0008006" key="4">
    <source>
        <dbReference type="Google" id="ProtNLM"/>
    </source>
</evidence>
<dbReference type="EMBL" id="CP040058">
    <property type="protein sequence ID" value="QCP35660.1"/>
    <property type="molecule type" value="Genomic_DNA"/>
</dbReference>
<keyword evidence="3" id="KW-1185">Reference proteome</keyword>
<evidence type="ECO:0000256" key="1">
    <source>
        <dbReference type="SAM" id="SignalP"/>
    </source>
</evidence>
<gene>
    <name evidence="2" type="ORF">AR1Y2_2206</name>
</gene>
<reference evidence="2 3" key="1">
    <citation type="submission" date="2019-05" db="EMBL/GenBank/DDBJ databases">
        <title>Complete genome sequencing of Anaerostipes rhamnosivorans.</title>
        <authorList>
            <person name="Bui T.P.N."/>
            <person name="de Vos W.M."/>
        </authorList>
    </citation>
    <scope>NUCLEOTIDE SEQUENCE [LARGE SCALE GENOMIC DNA]</scope>
    <source>
        <strain evidence="2 3">1y2</strain>
    </source>
</reference>
<evidence type="ECO:0000313" key="2">
    <source>
        <dbReference type="EMBL" id="QCP35660.1"/>
    </source>
</evidence>
<evidence type="ECO:0000313" key="3">
    <source>
        <dbReference type="Proteomes" id="UP000298653"/>
    </source>
</evidence>
<organism evidence="2 3">
    <name type="scientific">Anaerostipes rhamnosivorans</name>
    <dbReference type="NCBI Taxonomy" id="1229621"/>
    <lineage>
        <taxon>Bacteria</taxon>
        <taxon>Bacillati</taxon>
        <taxon>Bacillota</taxon>
        <taxon>Clostridia</taxon>
        <taxon>Lachnospirales</taxon>
        <taxon>Lachnospiraceae</taxon>
        <taxon>Anaerostipes</taxon>
    </lineage>
</organism>
<dbReference type="OrthoDB" id="2064016at2"/>
<feature type="signal peptide" evidence="1">
    <location>
        <begin position="1"/>
        <end position="24"/>
    </location>
</feature>
<dbReference type="RefSeq" id="WP_137328992.1">
    <property type="nucleotide sequence ID" value="NZ_CP040058.1"/>
</dbReference>
<dbReference type="Proteomes" id="UP000298653">
    <property type="component" value="Chromosome"/>
</dbReference>
<name>A0A4V1EGD1_9FIRM</name>
<sequence length="124" mass="13656">MKKYLLSGCLALFLAASLSGCGTAHIKPQGLSDSQYRLGLRAIETTDKYLGADLSKDLADSQLKHIEKSFEQFHKSNKKTVTAVDSQIERLGDCLSTEKVSDKTVTKVRNQLAETLNQNPVNLK</sequence>